<dbReference type="Proteomes" id="UP000001542">
    <property type="component" value="Unassembled WGS sequence"/>
</dbReference>
<protein>
    <submittedName>
        <fullName evidence="1">Uncharacterized protein</fullName>
    </submittedName>
</protein>
<evidence type="ECO:0000313" key="1">
    <source>
        <dbReference type="EMBL" id="EAX93967.1"/>
    </source>
</evidence>
<dbReference type="OrthoDB" id="10626318at2759"/>
<dbReference type="KEGG" id="tva:4751693"/>
<dbReference type="EMBL" id="DS113883">
    <property type="protein sequence ID" value="EAX93967.1"/>
    <property type="molecule type" value="Genomic_DNA"/>
</dbReference>
<dbReference type="InParanoid" id="A2FMB1"/>
<sequence>MNRKDWFDMINQELDDLKRISDRKATKESIKPYQAFPKKRNKRRVNFVMDKAQIAQKCSQNVTNQFLNYTFGIDIKEDFTNLFSIFSRVAKAKLDNMVLSEFASHEYVDILFSRASNNFSTQITANTEMYFSQINTRMNALEKKFNNFQVNIDYLLTQLETRIFEVKTQIYKLRNRHQIEVSTPANARITDARSSSQISFLLNPQVSTTETNILIRKAHGLDDTPSISDEEPITPRL</sequence>
<evidence type="ECO:0000313" key="2">
    <source>
        <dbReference type="Proteomes" id="UP000001542"/>
    </source>
</evidence>
<accession>A2FMB1</accession>
<name>A2FMB1_TRIV3</name>
<dbReference type="RefSeq" id="XP_001306897.1">
    <property type="nucleotide sequence ID" value="XM_001306896.1"/>
</dbReference>
<keyword evidence="2" id="KW-1185">Reference proteome</keyword>
<dbReference type="AlphaFoldDB" id="A2FMB1"/>
<organism evidence="1 2">
    <name type="scientific">Trichomonas vaginalis (strain ATCC PRA-98 / G3)</name>
    <dbReference type="NCBI Taxonomy" id="412133"/>
    <lineage>
        <taxon>Eukaryota</taxon>
        <taxon>Metamonada</taxon>
        <taxon>Parabasalia</taxon>
        <taxon>Trichomonadida</taxon>
        <taxon>Trichomonadidae</taxon>
        <taxon>Trichomonas</taxon>
    </lineage>
</organism>
<dbReference type="VEuPathDB" id="TrichDB:TVAGG3_0864770"/>
<gene>
    <name evidence="1" type="ORF">TVAG_428970</name>
</gene>
<reference evidence="1" key="2">
    <citation type="journal article" date="2007" name="Science">
        <title>Draft genome sequence of the sexually transmitted pathogen Trichomonas vaginalis.</title>
        <authorList>
            <person name="Carlton J.M."/>
            <person name="Hirt R.P."/>
            <person name="Silva J.C."/>
            <person name="Delcher A.L."/>
            <person name="Schatz M."/>
            <person name="Zhao Q."/>
            <person name="Wortman J.R."/>
            <person name="Bidwell S.L."/>
            <person name="Alsmark U.C.M."/>
            <person name="Besteiro S."/>
            <person name="Sicheritz-Ponten T."/>
            <person name="Noel C.J."/>
            <person name="Dacks J.B."/>
            <person name="Foster P.G."/>
            <person name="Simillion C."/>
            <person name="Van de Peer Y."/>
            <person name="Miranda-Saavedra D."/>
            <person name="Barton G.J."/>
            <person name="Westrop G.D."/>
            <person name="Mueller S."/>
            <person name="Dessi D."/>
            <person name="Fiori P.L."/>
            <person name="Ren Q."/>
            <person name="Paulsen I."/>
            <person name="Zhang H."/>
            <person name="Bastida-Corcuera F.D."/>
            <person name="Simoes-Barbosa A."/>
            <person name="Brown M.T."/>
            <person name="Hayes R.D."/>
            <person name="Mukherjee M."/>
            <person name="Okumura C.Y."/>
            <person name="Schneider R."/>
            <person name="Smith A.J."/>
            <person name="Vanacova S."/>
            <person name="Villalvazo M."/>
            <person name="Haas B.J."/>
            <person name="Pertea M."/>
            <person name="Feldblyum T.V."/>
            <person name="Utterback T.R."/>
            <person name="Shu C.L."/>
            <person name="Osoegawa K."/>
            <person name="de Jong P.J."/>
            <person name="Hrdy I."/>
            <person name="Horvathova L."/>
            <person name="Zubacova Z."/>
            <person name="Dolezal P."/>
            <person name="Malik S.B."/>
            <person name="Logsdon J.M. Jr."/>
            <person name="Henze K."/>
            <person name="Gupta A."/>
            <person name="Wang C.C."/>
            <person name="Dunne R.L."/>
            <person name="Upcroft J.A."/>
            <person name="Upcroft P."/>
            <person name="White O."/>
            <person name="Salzberg S.L."/>
            <person name="Tang P."/>
            <person name="Chiu C.-H."/>
            <person name="Lee Y.-S."/>
            <person name="Embley T.M."/>
            <person name="Coombs G.H."/>
            <person name="Mottram J.C."/>
            <person name="Tachezy J."/>
            <person name="Fraser-Liggett C.M."/>
            <person name="Johnson P.J."/>
        </authorList>
    </citation>
    <scope>NUCLEOTIDE SEQUENCE [LARGE SCALE GENOMIC DNA]</scope>
    <source>
        <strain evidence="1">G3</strain>
    </source>
</reference>
<proteinExistence type="predicted"/>
<reference evidence="1" key="1">
    <citation type="submission" date="2006-10" db="EMBL/GenBank/DDBJ databases">
        <authorList>
            <person name="Amadeo P."/>
            <person name="Zhao Q."/>
            <person name="Wortman J."/>
            <person name="Fraser-Liggett C."/>
            <person name="Carlton J."/>
        </authorList>
    </citation>
    <scope>NUCLEOTIDE SEQUENCE</scope>
    <source>
        <strain evidence="1">G3</strain>
    </source>
</reference>
<dbReference type="VEuPathDB" id="TrichDB:TVAG_428970"/>